<keyword evidence="5" id="KW-0249">Electron transport</keyword>
<dbReference type="EMBL" id="CP010802">
    <property type="protein sequence ID" value="ALC17747.1"/>
    <property type="molecule type" value="Genomic_DNA"/>
</dbReference>
<evidence type="ECO:0000256" key="4">
    <source>
        <dbReference type="ARBA" id="ARBA00022643"/>
    </source>
</evidence>
<proteinExistence type="predicted"/>
<feature type="domain" description="FMN-binding" evidence="6">
    <location>
        <begin position="78"/>
        <end position="175"/>
    </location>
</feature>
<dbReference type="PATRIC" id="fig|1603606.3.peg.3257"/>
<protein>
    <submittedName>
        <fullName evidence="7">Na+-translocating ferredoxin:NAD+ oxidoreductase RNF, RnfG subunit</fullName>
    </submittedName>
</protein>
<keyword evidence="2" id="KW-0597">Phosphoprotein</keyword>
<evidence type="ECO:0000259" key="6">
    <source>
        <dbReference type="SMART" id="SM00900"/>
    </source>
</evidence>
<dbReference type="SMART" id="SM00900">
    <property type="entry name" value="FMN_bind"/>
    <property type="match status" value="1"/>
</dbReference>
<dbReference type="GO" id="GO:0005886">
    <property type="term" value="C:plasma membrane"/>
    <property type="evidence" value="ECO:0007669"/>
    <property type="project" value="InterPro"/>
</dbReference>
<reference evidence="7 8" key="1">
    <citation type="submission" date="2015-07" db="EMBL/GenBank/DDBJ databases">
        <title>Isolation and Genomic Characterization of a Novel Halophilic Metal-Reducing Deltaproteobacterium from the Deep Subsurface.</title>
        <authorList>
            <person name="Badalamenti J.P."/>
            <person name="Summers Z.M."/>
            <person name="Gralnick J.A."/>
            <person name="Bond D.R."/>
        </authorList>
    </citation>
    <scope>NUCLEOTIDE SEQUENCE [LARGE SCALE GENOMIC DNA]</scope>
    <source>
        <strain evidence="7 8">WTL</strain>
    </source>
</reference>
<sequence>MRIRSLRIALILPLLLAGFLSLSEGKVYLPKDEALQRAFPGADEIAAVNLYLTEEEMKEVTRSSGATVESGIYTFYAGKKGDKPLGFAAIEAATVRTLPETVMVVLNPDGTVRFVEILAFFEPEEYKPARRWLDQFGGKTLSRELRIGGEIQGISGATLSAQALARQVRKSAAMARLLLSRSRP</sequence>
<keyword evidence="3" id="KW-0285">Flavoprotein</keyword>
<evidence type="ECO:0000256" key="3">
    <source>
        <dbReference type="ARBA" id="ARBA00022630"/>
    </source>
</evidence>
<dbReference type="KEGG" id="des:DSOUD_3021"/>
<dbReference type="GO" id="GO:0009055">
    <property type="term" value="F:electron transfer activity"/>
    <property type="evidence" value="ECO:0007669"/>
    <property type="project" value="InterPro"/>
</dbReference>
<evidence type="ECO:0000313" key="7">
    <source>
        <dbReference type="EMBL" id="ALC17747.1"/>
    </source>
</evidence>
<dbReference type="RefSeq" id="WP_053551738.1">
    <property type="nucleotide sequence ID" value="NZ_CP010802.1"/>
</dbReference>
<dbReference type="Pfam" id="PF04205">
    <property type="entry name" value="FMN_bind"/>
    <property type="match status" value="1"/>
</dbReference>
<dbReference type="InterPro" id="IPR010209">
    <property type="entry name" value="Ion_transpt_RnfG/RsxG"/>
</dbReference>
<dbReference type="PANTHER" id="PTHR36118:SF1">
    <property type="entry name" value="ION-TRANSLOCATING OXIDOREDUCTASE COMPLEX SUBUNIT G"/>
    <property type="match status" value="1"/>
</dbReference>
<dbReference type="AlphaFoldDB" id="A0A0M4D8Q0"/>
<keyword evidence="4" id="KW-0288">FMN</keyword>
<evidence type="ECO:0000256" key="1">
    <source>
        <dbReference type="ARBA" id="ARBA00022448"/>
    </source>
</evidence>
<evidence type="ECO:0000256" key="5">
    <source>
        <dbReference type="ARBA" id="ARBA00022982"/>
    </source>
</evidence>
<evidence type="ECO:0000313" key="8">
    <source>
        <dbReference type="Proteomes" id="UP000057158"/>
    </source>
</evidence>
<organism evidence="7 8">
    <name type="scientific">Desulfuromonas soudanensis</name>
    <dbReference type="NCBI Taxonomy" id="1603606"/>
    <lineage>
        <taxon>Bacteria</taxon>
        <taxon>Pseudomonadati</taxon>
        <taxon>Thermodesulfobacteriota</taxon>
        <taxon>Desulfuromonadia</taxon>
        <taxon>Desulfuromonadales</taxon>
        <taxon>Desulfuromonadaceae</taxon>
        <taxon>Desulfuromonas</taxon>
    </lineage>
</organism>
<dbReference type="OrthoDB" id="5402013at2"/>
<dbReference type="Proteomes" id="UP000057158">
    <property type="component" value="Chromosome"/>
</dbReference>
<gene>
    <name evidence="7" type="ORF">DSOUD_3021</name>
</gene>
<name>A0A0M4D8Q0_9BACT</name>
<evidence type="ECO:0000256" key="2">
    <source>
        <dbReference type="ARBA" id="ARBA00022553"/>
    </source>
</evidence>
<keyword evidence="8" id="KW-1185">Reference proteome</keyword>
<dbReference type="GO" id="GO:0022900">
    <property type="term" value="P:electron transport chain"/>
    <property type="evidence" value="ECO:0007669"/>
    <property type="project" value="InterPro"/>
</dbReference>
<dbReference type="InterPro" id="IPR007329">
    <property type="entry name" value="FMN-bd"/>
</dbReference>
<accession>A0A0M4D8Q0</accession>
<dbReference type="PANTHER" id="PTHR36118">
    <property type="entry name" value="ION-TRANSLOCATING OXIDOREDUCTASE COMPLEX SUBUNIT G"/>
    <property type="match status" value="1"/>
</dbReference>
<dbReference type="GO" id="GO:0010181">
    <property type="term" value="F:FMN binding"/>
    <property type="evidence" value="ECO:0007669"/>
    <property type="project" value="InterPro"/>
</dbReference>
<keyword evidence="1" id="KW-0813">Transport</keyword>
<dbReference type="STRING" id="1603606.DSOUD_3021"/>